<proteinExistence type="predicted"/>
<dbReference type="EMBL" id="BLAD01000036">
    <property type="protein sequence ID" value="GER98498.1"/>
    <property type="molecule type" value="Genomic_DNA"/>
</dbReference>
<protein>
    <submittedName>
        <fullName evidence="1">Uncharacterized protein</fullName>
    </submittedName>
</protein>
<evidence type="ECO:0000313" key="1">
    <source>
        <dbReference type="EMBL" id="GER98498.1"/>
    </source>
</evidence>
<reference evidence="1 2" key="1">
    <citation type="submission" date="2019-10" db="EMBL/GenBank/DDBJ databases">
        <title>Whole genome shotgun sequence of Acrocarpospora corrugata NBRC 13972.</title>
        <authorList>
            <person name="Ichikawa N."/>
            <person name="Kimura A."/>
            <person name="Kitahashi Y."/>
            <person name="Komaki H."/>
            <person name="Oguchi A."/>
        </authorList>
    </citation>
    <scope>NUCLEOTIDE SEQUENCE [LARGE SCALE GENOMIC DNA]</scope>
    <source>
        <strain evidence="1 2">NBRC 13972</strain>
    </source>
</reference>
<accession>A0A5M3VQL8</accession>
<keyword evidence="2" id="KW-1185">Reference proteome</keyword>
<name>A0A5M3VQL8_9ACTN</name>
<comment type="caution">
    <text evidence="1">The sequence shown here is derived from an EMBL/GenBank/DDBJ whole genome shotgun (WGS) entry which is preliminary data.</text>
</comment>
<evidence type="ECO:0000313" key="2">
    <source>
        <dbReference type="Proteomes" id="UP000334990"/>
    </source>
</evidence>
<dbReference type="AlphaFoldDB" id="A0A5M3VQL8"/>
<sequence length="71" mass="7988">MSALTLTAQQISAITAQAISVSRVLTDQLCHVLNRFPPSIQVITRRGGMDTPESQKWANVPPRAMLWRWLE</sequence>
<organism evidence="1 2">
    <name type="scientific">Acrocarpospora corrugata</name>
    <dbReference type="NCBI Taxonomy" id="35763"/>
    <lineage>
        <taxon>Bacteria</taxon>
        <taxon>Bacillati</taxon>
        <taxon>Actinomycetota</taxon>
        <taxon>Actinomycetes</taxon>
        <taxon>Streptosporangiales</taxon>
        <taxon>Streptosporangiaceae</taxon>
        <taxon>Acrocarpospora</taxon>
    </lineage>
</organism>
<dbReference type="Proteomes" id="UP000334990">
    <property type="component" value="Unassembled WGS sequence"/>
</dbReference>
<gene>
    <name evidence="1" type="ORF">Acor_05600</name>
</gene>